<proteinExistence type="inferred from homology"/>
<dbReference type="InterPro" id="IPR036850">
    <property type="entry name" value="NDK-like_dom_sf"/>
</dbReference>
<dbReference type="PROSITE" id="PS00469">
    <property type="entry name" value="NDPK"/>
    <property type="match status" value="1"/>
</dbReference>
<evidence type="ECO:0000313" key="17">
    <source>
        <dbReference type="EMBL" id="AIY83514.1"/>
    </source>
</evidence>
<keyword evidence="11 12" id="KW-0546">Nucleotide metabolism</keyword>
<organism evidence="17 18">
    <name type="scientific">Clostridium baratii str. Sullivan</name>
    <dbReference type="NCBI Taxonomy" id="1415775"/>
    <lineage>
        <taxon>Bacteria</taxon>
        <taxon>Bacillati</taxon>
        <taxon>Bacillota</taxon>
        <taxon>Clostridia</taxon>
        <taxon>Eubacteriales</taxon>
        <taxon>Clostridiaceae</taxon>
        <taxon>Clostridium</taxon>
    </lineage>
</organism>
<feature type="domain" description="Nucleoside diphosphate kinase-like" evidence="16">
    <location>
        <begin position="1"/>
        <end position="134"/>
    </location>
</feature>
<dbReference type="GO" id="GO:0006241">
    <property type="term" value="P:CTP biosynthetic process"/>
    <property type="evidence" value="ECO:0007669"/>
    <property type="project" value="UniProtKB-UniRule"/>
</dbReference>
<dbReference type="RefSeq" id="WP_039316487.1">
    <property type="nucleotide sequence ID" value="NZ_CP006905.1"/>
</dbReference>
<keyword evidence="5 12" id="KW-0808">Transferase</keyword>
<evidence type="ECO:0000256" key="13">
    <source>
        <dbReference type="PROSITE-ProRule" id="PRU00706"/>
    </source>
</evidence>
<keyword evidence="12" id="KW-0597">Phosphoprotein</keyword>
<comment type="function">
    <text evidence="12">Major role in the synthesis of nucleoside triphosphates other than ATP. The ATP gamma phosphate is transferred to the NDP beta phosphate via a ping-pong mechanism, using a phosphorylated active-site intermediate.</text>
</comment>
<dbReference type="Pfam" id="PF00334">
    <property type="entry name" value="NDK"/>
    <property type="match status" value="1"/>
</dbReference>
<dbReference type="NCBIfam" id="NF001908">
    <property type="entry name" value="PRK00668.1"/>
    <property type="match status" value="1"/>
</dbReference>
<keyword evidence="9 12" id="KW-0067">ATP-binding</keyword>
<dbReference type="CDD" id="cd04413">
    <property type="entry name" value="NDPk_I"/>
    <property type="match status" value="1"/>
</dbReference>
<comment type="cofactor">
    <cofactor evidence="1 12">
        <name>Mg(2+)</name>
        <dbReference type="ChEBI" id="CHEBI:18420"/>
    </cofactor>
</comment>
<evidence type="ECO:0000256" key="10">
    <source>
        <dbReference type="ARBA" id="ARBA00022842"/>
    </source>
</evidence>
<evidence type="ECO:0000259" key="16">
    <source>
        <dbReference type="SMART" id="SM00562"/>
    </source>
</evidence>
<gene>
    <name evidence="12 17" type="primary">ndk</name>
    <name evidence="17" type="ORF">U729_3059</name>
</gene>
<evidence type="ECO:0000256" key="14">
    <source>
        <dbReference type="RuleBase" id="RU004011"/>
    </source>
</evidence>
<dbReference type="SUPFAM" id="SSF54919">
    <property type="entry name" value="Nucleoside diphosphate kinase, NDK"/>
    <property type="match status" value="1"/>
</dbReference>
<dbReference type="PROSITE" id="PS51374">
    <property type="entry name" value="NDPK_LIKE"/>
    <property type="match status" value="1"/>
</dbReference>
<feature type="binding site" evidence="12 13">
    <location>
        <position position="112"/>
    </location>
    <ligand>
        <name>ATP</name>
        <dbReference type="ChEBI" id="CHEBI:30616"/>
    </ligand>
</feature>
<comment type="subunit">
    <text evidence="12">Homotetramer.</text>
</comment>
<evidence type="ECO:0000256" key="1">
    <source>
        <dbReference type="ARBA" id="ARBA00001946"/>
    </source>
</evidence>
<dbReference type="GO" id="GO:0004550">
    <property type="term" value="F:nucleoside diphosphate kinase activity"/>
    <property type="evidence" value="ECO:0007669"/>
    <property type="project" value="UniProtKB-UniRule"/>
</dbReference>
<dbReference type="STRING" id="1561.NPD11_2979"/>
<protein>
    <recommendedName>
        <fullName evidence="4 12">Nucleoside diphosphate kinase</fullName>
        <shortName evidence="12">NDK</shortName>
        <shortName evidence="12">NDP kinase</shortName>
        <ecNumber evidence="3 12">2.7.4.6</ecNumber>
    </recommendedName>
    <alternativeName>
        <fullName evidence="12">Nucleoside-2-P kinase</fullName>
    </alternativeName>
</protein>
<evidence type="ECO:0000256" key="11">
    <source>
        <dbReference type="ARBA" id="ARBA00023080"/>
    </source>
</evidence>
<dbReference type="Gene3D" id="3.30.70.141">
    <property type="entry name" value="Nucleoside diphosphate kinase-like domain"/>
    <property type="match status" value="1"/>
</dbReference>
<evidence type="ECO:0000256" key="6">
    <source>
        <dbReference type="ARBA" id="ARBA00022723"/>
    </source>
</evidence>
<dbReference type="KEGG" id="cbv:U729_3059"/>
<dbReference type="OrthoDB" id="9801161at2"/>
<dbReference type="FunFam" id="3.30.70.141:FF:000003">
    <property type="entry name" value="Nucleoside diphosphate kinase"/>
    <property type="match status" value="1"/>
</dbReference>
<evidence type="ECO:0000256" key="8">
    <source>
        <dbReference type="ARBA" id="ARBA00022777"/>
    </source>
</evidence>
<dbReference type="SMART" id="SM00562">
    <property type="entry name" value="NDK"/>
    <property type="match status" value="1"/>
</dbReference>
<evidence type="ECO:0000256" key="5">
    <source>
        <dbReference type="ARBA" id="ARBA00022679"/>
    </source>
</evidence>
<evidence type="ECO:0000313" key="18">
    <source>
        <dbReference type="Proteomes" id="UP000030635"/>
    </source>
</evidence>
<dbReference type="PANTHER" id="PTHR11349">
    <property type="entry name" value="NUCLEOSIDE DIPHOSPHATE KINASE"/>
    <property type="match status" value="1"/>
</dbReference>
<dbReference type="HOGENOM" id="CLU_060216_6_3_9"/>
<evidence type="ECO:0000256" key="4">
    <source>
        <dbReference type="ARBA" id="ARBA00017632"/>
    </source>
</evidence>
<dbReference type="InterPro" id="IPR023005">
    <property type="entry name" value="Nucleoside_diP_kinase_AS"/>
</dbReference>
<feature type="binding site" evidence="12 13">
    <location>
        <position position="9"/>
    </location>
    <ligand>
        <name>ATP</name>
        <dbReference type="ChEBI" id="CHEBI:30616"/>
    </ligand>
</feature>
<sequence length="135" mass="15544">MEKSLVLIKPDGVEKKLIGKIIKMYEEDGLKISELKMLKVSKELGMKHYEEHKGKEFFDKLINYITRGPVCAMILEGENAINRVRKINGATNPKVAEKGTIRYLYADNMTENCVHASDSNESAIRECELWFNEYK</sequence>
<dbReference type="PRINTS" id="PR01243">
    <property type="entry name" value="NUCDPKINASE"/>
</dbReference>
<dbReference type="HAMAP" id="MF_00451">
    <property type="entry name" value="NDP_kinase"/>
    <property type="match status" value="1"/>
</dbReference>
<dbReference type="GO" id="GO:0006183">
    <property type="term" value="P:GTP biosynthetic process"/>
    <property type="evidence" value="ECO:0007669"/>
    <property type="project" value="UniProtKB-UniRule"/>
</dbReference>
<keyword evidence="10 12" id="KW-0460">Magnesium</keyword>
<feature type="binding site" evidence="12 13">
    <location>
        <position position="57"/>
    </location>
    <ligand>
        <name>ATP</name>
        <dbReference type="ChEBI" id="CHEBI:30616"/>
    </ligand>
</feature>
<evidence type="ECO:0000256" key="3">
    <source>
        <dbReference type="ARBA" id="ARBA00012966"/>
    </source>
</evidence>
<evidence type="ECO:0000256" key="2">
    <source>
        <dbReference type="ARBA" id="ARBA00008142"/>
    </source>
</evidence>
<accession>A0A0A7FV48</accession>
<dbReference type="InterPro" id="IPR034907">
    <property type="entry name" value="NDK-like_dom"/>
</dbReference>
<keyword evidence="12" id="KW-0963">Cytoplasm</keyword>
<evidence type="ECO:0000256" key="12">
    <source>
        <dbReference type="HAMAP-Rule" id="MF_00451"/>
    </source>
</evidence>
<dbReference type="GO" id="GO:0006228">
    <property type="term" value="P:UTP biosynthetic process"/>
    <property type="evidence" value="ECO:0007669"/>
    <property type="project" value="UniProtKB-UniRule"/>
</dbReference>
<keyword evidence="6 12" id="KW-0479">Metal-binding</keyword>
<dbReference type="GO" id="GO:0046872">
    <property type="term" value="F:metal ion binding"/>
    <property type="evidence" value="ECO:0007669"/>
    <property type="project" value="UniProtKB-KW"/>
</dbReference>
<feature type="binding site" evidence="12 13">
    <location>
        <position position="102"/>
    </location>
    <ligand>
        <name>ATP</name>
        <dbReference type="ChEBI" id="CHEBI:30616"/>
    </ligand>
</feature>
<dbReference type="InterPro" id="IPR001564">
    <property type="entry name" value="Nucleoside_diP_kinase"/>
</dbReference>
<evidence type="ECO:0000256" key="15">
    <source>
        <dbReference type="RuleBase" id="RU004013"/>
    </source>
</evidence>
<feature type="active site" description="Pros-phosphohistidine intermediate" evidence="12 13">
    <location>
        <position position="115"/>
    </location>
</feature>
<dbReference type="GO" id="GO:0005524">
    <property type="term" value="F:ATP binding"/>
    <property type="evidence" value="ECO:0007669"/>
    <property type="project" value="UniProtKB-UniRule"/>
</dbReference>
<dbReference type="eggNOG" id="COG0105">
    <property type="taxonomic scope" value="Bacteria"/>
</dbReference>
<dbReference type="EMBL" id="CP006905">
    <property type="protein sequence ID" value="AIY83514.1"/>
    <property type="molecule type" value="Genomic_DNA"/>
</dbReference>
<dbReference type="AlphaFoldDB" id="A0A0A7FV48"/>
<evidence type="ECO:0000256" key="9">
    <source>
        <dbReference type="ARBA" id="ARBA00022840"/>
    </source>
</evidence>
<keyword evidence="18" id="KW-1185">Reference proteome</keyword>
<reference evidence="17 18" key="1">
    <citation type="journal article" date="2015" name="Infect. Genet. Evol.">
        <title>Genomic sequences of six botulinum neurotoxin-producing strains representing three clostridial species illustrate the mobility and diversity of botulinum neurotoxin genes.</title>
        <authorList>
            <person name="Smith T.J."/>
            <person name="Hill K.K."/>
            <person name="Xie G."/>
            <person name="Foley B.T."/>
            <person name="Williamson C.H."/>
            <person name="Foster J.T."/>
            <person name="Johnson S.L."/>
            <person name="Chertkov O."/>
            <person name="Teshima H."/>
            <person name="Gibbons H.S."/>
            <person name="Johnsky L.A."/>
            <person name="Karavis M.A."/>
            <person name="Smith L.A."/>
        </authorList>
    </citation>
    <scope>NUCLEOTIDE SEQUENCE [LARGE SCALE GENOMIC DNA]</scope>
    <source>
        <strain evidence="17">Sullivan</strain>
    </source>
</reference>
<feature type="binding site" evidence="12 13">
    <location>
        <position position="85"/>
    </location>
    <ligand>
        <name>ATP</name>
        <dbReference type="ChEBI" id="CHEBI:30616"/>
    </ligand>
</feature>
<evidence type="ECO:0000256" key="7">
    <source>
        <dbReference type="ARBA" id="ARBA00022741"/>
    </source>
</evidence>
<comment type="similarity">
    <text evidence="2 12 13 14">Belongs to the NDK family.</text>
</comment>
<dbReference type="Proteomes" id="UP000030635">
    <property type="component" value="Chromosome"/>
</dbReference>
<name>A0A0A7FV48_9CLOT</name>
<keyword evidence="7 12" id="KW-0547">Nucleotide-binding</keyword>
<feature type="binding site" evidence="12 13">
    <location>
        <position position="91"/>
    </location>
    <ligand>
        <name>ATP</name>
        <dbReference type="ChEBI" id="CHEBI:30616"/>
    </ligand>
</feature>
<keyword evidence="8 12" id="KW-0418">Kinase</keyword>
<comment type="catalytic activity">
    <reaction evidence="12">
        <text>a ribonucleoside 5'-diphosphate + ATP = a ribonucleoside 5'-triphosphate + ADP</text>
        <dbReference type="Rhea" id="RHEA:18113"/>
        <dbReference type="ChEBI" id="CHEBI:30616"/>
        <dbReference type="ChEBI" id="CHEBI:57930"/>
        <dbReference type="ChEBI" id="CHEBI:61557"/>
        <dbReference type="ChEBI" id="CHEBI:456216"/>
        <dbReference type="EC" id="2.7.4.6"/>
    </reaction>
</comment>
<comment type="subcellular location">
    <subcellularLocation>
        <location evidence="12">Cytoplasm</location>
    </subcellularLocation>
</comment>
<comment type="catalytic activity">
    <reaction evidence="12 15">
        <text>a 2'-deoxyribonucleoside 5'-diphosphate + ATP = a 2'-deoxyribonucleoside 5'-triphosphate + ADP</text>
        <dbReference type="Rhea" id="RHEA:44640"/>
        <dbReference type="ChEBI" id="CHEBI:30616"/>
        <dbReference type="ChEBI" id="CHEBI:61560"/>
        <dbReference type="ChEBI" id="CHEBI:73316"/>
        <dbReference type="ChEBI" id="CHEBI:456216"/>
        <dbReference type="EC" id="2.7.4.6"/>
    </reaction>
</comment>
<dbReference type="GO" id="GO:0005737">
    <property type="term" value="C:cytoplasm"/>
    <property type="evidence" value="ECO:0007669"/>
    <property type="project" value="UniProtKB-SubCell"/>
</dbReference>
<dbReference type="EC" id="2.7.4.6" evidence="3 12"/>